<evidence type="ECO:0000313" key="8">
    <source>
        <dbReference type="Proteomes" id="UP001230156"/>
    </source>
</evidence>
<evidence type="ECO:0000256" key="4">
    <source>
        <dbReference type="ARBA" id="ARBA00022842"/>
    </source>
</evidence>
<gene>
    <name evidence="7" type="ORF">Q8A70_07020</name>
</gene>
<keyword evidence="2" id="KW-0479">Metal-binding</keyword>
<sequence length="178" mass="20293">MAKARKKAKKKAKKQTRKKAVKPLVARPLPSSPRHRQYGVIPLRFGRDGRLQVLLLTSRGTGRWVIPKGWPMRKRTPAGTAEREAYEEAGLKGYLLSRRPVGSYRYLKTDDKFSGAILVRVFLLAVEQQKKDFPECHERLTRWFPIARAAALVQERELAALLKTVPSLLVQRPATKAR</sequence>
<dbReference type="Gene3D" id="3.90.79.10">
    <property type="entry name" value="Nucleoside Triphosphate Pyrophosphohydrolase"/>
    <property type="match status" value="1"/>
</dbReference>
<evidence type="ECO:0000256" key="2">
    <source>
        <dbReference type="ARBA" id="ARBA00022723"/>
    </source>
</evidence>
<dbReference type="PANTHER" id="PTHR12629:SF0">
    <property type="entry name" value="DIPHOSPHOINOSITOL-POLYPHOSPHATE DIPHOSPHATASE"/>
    <property type="match status" value="1"/>
</dbReference>
<feature type="domain" description="Nudix hydrolase" evidence="6">
    <location>
        <begin position="33"/>
        <end position="166"/>
    </location>
</feature>
<evidence type="ECO:0000256" key="3">
    <source>
        <dbReference type="ARBA" id="ARBA00022801"/>
    </source>
</evidence>
<evidence type="ECO:0000256" key="1">
    <source>
        <dbReference type="ARBA" id="ARBA00001946"/>
    </source>
</evidence>
<keyword evidence="8" id="KW-1185">Reference proteome</keyword>
<keyword evidence="3 7" id="KW-0378">Hydrolase</keyword>
<dbReference type="InterPro" id="IPR015797">
    <property type="entry name" value="NUDIX_hydrolase-like_dom_sf"/>
</dbReference>
<comment type="caution">
    <text evidence="7">The sequence shown here is derived from an EMBL/GenBank/DDBJ whole genome shotgun (WGS) entry which is preliminary data.</text>
</comment>
<dbReference type="InterPro" id="IPR047198">
    <property type="entry name" value="DDP-like_NUDIX"/>
</dbReference>
<dbReference type="RefSeq" id="WP_379954812.1">
    <property type="nucleotide sequence ID" value="NZ_JAUYVI010000002.1"/>
</dbReference>
<proteinExistence type="predicted"/>
<dbReference type="Proteomes" id="UP001230156">
    <property type="component" value="Unassembled WGS sequence"/>
</dbReference>
<feature type="compositionally biased region" description="Basic residues" evidence="5">
    <location>
        <begin position="1"/>
        <end position="21"/>
    </location>
</feature>
<accession>A0ABU0YI68</accession>
<dbReference type="PANTHER" id="PTHR12629">
    <property type="entry name" value="DIPHOSPHOINOSITOL POLYPHOSPHATE PHOSPHOHYDROLASE"/>
    <property type="match status" value="1"/>
</dbReference>
<dbReference type="Pfam" id="PF00293">
    <property type="entry name" value="NUDIX"/>
    <property type="match status" value="1"/>
</dbReference>
<comment type="cofactor">
    <cofactor evidence="1">
        <name>Mg(2+)</name>
        <dbReference type="ChEBI" id="CHEBI:18420"/>
    </cofactor>
</comment>
<evidence type="ECO:0000256" key="5">
    <source>
        <dbReference type="SAM" id="MobiDB-lite"/>
    </source>
</evidence>
<evidence type="ECO:0000313" key="7">
    <source>
        <dbReference type="EMBL" id="MDQ7247411.1"/>
    </source>
</evidence>
<reference evidence="8" key="1">
    <citation type="submission" date="2023-08" db="EMBL/GenBank/DDBJ databases">
        <title>Rhodospirillaceae gen. nov., a novel taxon isolated from the Yangtze River Yuezi River estuary sludge.</title>
        <authorList>
            <person name="Ruan L."/>
        </authorList>
    </citation>
    <scope>NUCLEOTIDE SEQUENCE [LARGE SCALE GENOMIC DNA]</scope>
    <source>
        <strain evidence="8">R-7</strain>
    </source>
</reference>
<dbReference type="PROSITE" id="PS51462">
    <property type="entry name" value="NUDIX"/>
    <property type="match status" value="1"/>
</dbReference>
<evidence type="ECO:0000259" key="6">
    <source>
        <dbReference type="PROSITE" id="PS51462"/>
    </source>
</evidence>
<dbReference type="GO" id="GO:0016787">
    <property type="term" value="F:hydrolase activity"/>
    <property type="evidence" value="ECO:0007669"/>
    <property type="project" value="UniProtKB-KW"/>
</dbReference>
<feature type="region of interest" description="Disordered" evidence="5">
    <location>
        <begin position="1"/>
        <end position="33"/>
    </location>
</feature>
<protein>
    <submittedName>
        <fullName evidence="7">NUDIX hydrolase</fullName>
    </submittedName>
</protein>
<dbReference type="EMBL" id="JAUYVI010000002">
    <property type="protein sequence ID" value="MDQ7247411.1"/>
    <property type="molecule type" value="Genomic_DNA"/>
</dbReference>
<keyword evidence="4" id="KW-0460">Magnesium</keyword>
<dbReference type="CDD" id="cd04666">
    <property type="entry name" value="NUDIX_DIPP2_like_Nudt4"/>
    <property type="match status" value="1"/>
</dbReference>
<name>A0ABU0YI68_9PROT</name>
<dbReference type="SUPFAM" id="SSF55811">
    <property type="entry name" value="Nudix"/>
    <property type="match status" value="1"/>
</dbReference>
<organism evidence="7 8">
    <name type="scientific">Dongia sedimenti</name>
    <dbReference type="NCBI Taxonomy" id="3064282"/>
    <lineage>
        <taxon>Bacteria</taxon>
        <taxon>Pseudomonadati</taxon>
        <taxon>Pseudomonadota</taxon>
        <taxon>Alphaproteobacteria</taxon>
        <taxon>Rhodospirillales</taxon>
        <taxon>Dongiaceae</taxon>
        <taxon>Dongia</taxon>
    </lineage>
</organism>
<dbReference type="InterPro" id="IPR000086">
    <property type="entry name" value="NUDIX_hydrolase_dom"/>
</dbReference>